<sequence>MNRMILIITIALVMQLLICNVSATSVTISNILPRLDIEGKPMDIHDGNII</sequence>
<proteinExistence type="predicted"/>
<gene>
    <name evidence="2" type="ORF">OKA104_LOCUS48971</name>
</gene>
<feature type="chain" id="PRO_5032540507" evidence="1">
    <location>
        <begin position="24"/>
        <end position="50"/>
    </location>
</feature>
<name>A0A820LCK8_9BILA</name>
<feature type="signal peptide" evidence="1">
    <location>
        <begin position="1"/>
        <end position="23"/>
    </location>
</feature>
<organism evidence="2 3">
    <name type="scientific">Adineta steineri</name>
    <dbReference type="NCBI Taxonomy" id="433720"/>
    <lineage>
        <taxon>Eukaryota</taxon>
        <taxon>Metazoa</taxon>
        <taxon>Spiralia</taxon>
        <taxon>Gnathifera</taxon>
        <taxon>Rotifera</taxon>
        <taxon>Eurotatoria</taxon>
        <taxon>Bdelloidea</taxon>
        <taxon>Adinetida</taxon>
        <taxon>Adinetidae</taxon>
        <taxon>Adineta</taxon>
    </lineage>
</organism>
<feature type="non-terminal residue" evidence="2">
    <location>
        <position position="50"/>
    </location>
</feature>
<reference evidence="2" key="1">
    <citation type="submission" date="2021-02" db="EMBL/GenBank/DDBJ databases">
        <authorList>
            <person name="Nowell W R."/>
        </authorList>
    </citation>
    <scope>NUCLEOTIDE SEQUENCE</scope>
</reference>
<accession>A0A820LCK8</accession>
<protein>
    <submittedName>
        <fullName evidence="2">Uncharacterized protein</fullName>
    </submittedName>
</protein>
<evidence type="ECO:0000256" key="1">
    <source>
        <dbReference type="SAM" id="SignalP"/>
    </source>
</evidence>
<evidence type="ECO:0000313" key="2">
    <source>
        <dbReference type="EMBL" id="CAF4354172.1"/>
    </source>
</evidence>
<evidence type="ECO:0000313" key="3">
    <source>
        <dbReference type="Proteomes" id="UP000663881"/>
    </source>
</evidence>
<comment type="caution">
    <text evidence="2">The sequence shown here is derived from an EMBL/GenBank/DDBJ whole genome shotgun (WGS) entry which is preliminary data.</text>
</comment>
<dbReference type="AlphaFoldDB" id="A0A820LCK8"/>
<dbReference type="Proteomes" id="UP000663881">
    <property type="component" value="Unassembled WGS sequence"/>
</dbReference>
<keyword evidence="1" id="KW-0732">Signal</keyword>
<dbReference type="EMBL" id="CAJOAY010022099">
    <property type="protein sequence ID" value="CAF4354172.1"/>
    <property type="molecule type" value="Genomic_DNA"/>
</dbReference>